<protein>
    <recommendedName>
        <fullName evidence="1">C2H2-type domain-containing protein</fullName>
    </recommendedName>
</protein>
<reference evidence="2 3" key="1">
    <citation type="submission" date="2022-05" db="EMBL/GenBank/DDBJ databases">
        <authorList>
            <consortium name="Genoscope - CEA"/>
            <person name="William W."/>
        </authorList>
    </citation>
    <scope>NUCLEOTIDE SEQUENCE [LARGE SCALE GENOMIC DNA]</scope>
</reference>
<evidence type="ECO:0000313" key="2">
    <source>
        <dbReference type="EMBL" id="CAH3014062.1"/>
    </source>
</evidence>
<dbReference type="InterPro" id="IPR013087">
    <property type="entry name" value="Znf_C2H2_type"/>
</dbReference>
<gene>
    <name evidence="2" type="ORF">PEVE_00033559</name>
</gene>
<keyword evidence="3" id="KW-1185">Reference proteome</keyword>
<dbReference type="Proteomes" id="UP001159427">
    <property type="component" value="Unassembled WGS sequence"/>
</dbReference>
<sequence>MQSSTLTYLSIFKTRPSHAPNYTFTSTKEERLIHDPLNCKSKSLIYLIECKKCGKQYIGETKRHLHQSFGDHRRSILNRSHFPKKSFSCLRTFQSSANRSIDEVLLIPLELIRSNRDSVRKARETHLIDKAMTLEPRDINRRDELN</sequence>
<feature type="domain" description="C2H2-type" evidence="1">
    <location>
        <begin position="50"/>
        <end position="72"/>
    </location>
</feature>
<organism evidence="2 3">
    <name type="scientific">Porites evermanni</name>
    <dbReference type="NCBI Taxonomy" id="104178"/>
    <lineage>
        <taxon>Eukaryota</taxon>
        <taxon>Metazoa</taxon>
        <taxon>Cnidaria</taxon>
        <taxon>Anthozoa</taxon>
        <taxon>Hexacorallia</taxon>
        <taxon>Scleractinia</taxon>
        <taxon>Fungiina</taxon>
        <taxon>Poritidae</taxon>
        <taxon>Porites</taxon>
    </lineage>
</organism>
<dbReference type="PROSITE" id="PS00028">
    <property type="entry name" value="ZINC_FINGER_C2H2_1"/>
    <property type="match status" value="1"/>
</dbReference>
<dbReference type="Gene3D" id="3.40.1440.10">
    <property type="entry name" value="GIY-YIG endonuclease"/>
    <property type="match status" value="1"/>
</dbReference>
<comment type="caution">
    <text evidence="2">The sequence shown here is derived from an EMBL/GenBank/DDBJ whole genome shotgun (WGS) entry which is preliminary data.</text>
</comment>
<proteinExistence type="predicted"/>
<name>A0ABN8LF09_9CNID</name>
<evidence type="ECO:0000259" key="1">
    <source>
        <dbReference type="PROSITE" id="PS00028"/>
    </source>
</evidence>
<evidence type="ECO:0000313" key="3">
    <source>
        <dbReference type="Proteomes" id="UP001159427"/>
    </source>
</evidence>
<dbReference type="InterPro" id="IPR035901">
    <property type="entry name" value="GIY-YIG_endonuc_sf"/>
</dbReference>
<dbReference type="EMBL" id="CALNXI010000005">
    <property type="protein sequence ID" value="CAH3014062.1"/>
    <property type="molecule type" value="Genomic_DNA"/>
</dbReference>
<accession>A0ABN8LF09</accession>